<accession>A0A9W6GVD8</accession>
<evidence type="ECO:0000313" key="2">
    <source>
        <dbReference type="EMBL" id="GLI93808.1"/>
    </source>
</evidence>
<organism evidence="2 3">
    <name type="scientific">Methylocystis echinoides</name>
    <dbReference type="NCBI Taxonomy" id="29468"/>
    <lineage>
        <taxon>Bacteria</taxon>
        <taxon>Pseudomonadati</taxon>
        <taxon>Pseudomonadota</taxon>
        <taxon>Alphaproteobacteria</taxon>
        <taxon>Hyphomicrobiales</taxon>
        <taxon>Methylocystaceae</taxon>
        <taxon>Methylocystis</taxon>
    </lineage>
</organism>
<dbReference type="RefSeq" id="WP_281803834.1">
    <property type="nucleotide sequence ID" value="NZ_BSEC01000001.1"/>
</dbReference>
<dbReference type="AlphaFoldDB" id="A0A9W6GVD8"/>
<evidence type="ECO:0008006" key="4">
    <source>
        <dbReference type="Google" id="ProtNLM"/>
    </source>
</evidence>
<gene>
    <name evidence="2" type="ORF">LMG27198_28000</name>
</gene>
<proteinExistence type="predicted"/>
<keyword evidence="1" id="KW-1133">Transmembrane helix</keyword>
<dbReference type="NCBIfam" id="TIGR02459">
    <property type="entry name" value="CbtB"/>
    <property type="match status" value="1"/>
</dbReference>
<name>A0A9W6GVD8_9HYPH</name>
<protein>
    <recommendedName>
        <fullName evidence="4">Cobalt transporter</fullName>
    </recommendedName>
</protein>
<feature type="transmembrane region" description="Helical" evidence="1">
    <location>
        <begin position="21"/>
        <end position="39"/>
    </location>
</feature>
<reference evidence="2" key="1">
    <citation type="journal article" date="2023" name="Int. J. Syst. Evol. Microbiol.">
        <title>Methylocystis iwaonis sp. nov., a type II methane-oxidizing bacterium from surface soil of a rice paddy field in Japan, and emended description of the genus Methylocystis (ex Whittenbury et al. 1970) Bowman et al. 1993.</title>
        <authorList>
            <person name="Kaise H."/>
            <person name="Sawadogo J.B."/>
            <person name="Alam M.S."/>
            <person name="Ueno C."/>
            <person name="Dianou D."/>
            <person name="Shinjo R."/>
            <person name="Asakawa S."/>
        </authorList>
    </citation>
    <scope>NUCLEOTIDE SEQUENCE</scope>
    <source>
        <strain evidence="2">LMG27198</strain>
    </source>
</reference>
<dbReference type="EMBL" id="BSEC01000001">
    <property type="protein sequence ID" value="GLI93808.1"/>
    <property type="molecule type" value="Genomic_DNA"/>
</dbReference>
<dbReference type="InterPro" id="IPR012667">
    <property type="entry name" value="CbtB_put"/>
</dbReference>
<evidence type="ECO:0000256" key="1">
    <source>
        <dbReference type="SAM" id="Phobius"/>
    </source>
</evidence>
<keyword evidence="1" id="KW-0472">Membrane</keyword>
<dbReference type="Pfam" id="PF09489">
    <property type="entry name" value="CbtB"/>
    <property type="match status" value="1"/>
</dbReference>
<evidence type="ECO:0000313" key="3">
    <source>
        <dbReference type="Proteomes" id="UP001144323"/>
    </source>
</evidence>
<comment type="caution">
    <text evidence="2">The sequence shown here is derived from an EMBL/GenBank/DDBJ whole genome shotgun (WGS) entry which is preliminary data.</text>
</comment>
<sequence length="60" mass="6225">MTTNTAAVRTLATSRVETLKAAFVALVLGLGLVYGAGFANSEGVHDAAHDSRHALSFPCH</sequence>
<dbReference type="Proteomes" id="UP001144323">
    <property type="component" value="Unassembled WGS sequence"/>
</dbReference>
<keyword evidence="3" id="KW-1185">Reference proteome</keyword>
<keyword evidence="1" id="KW-0812">Transmembrane</keyword>